<protein>
    <submittedName>
        <fullName evidence="1">YppE family protein</fullName>
    </submittedName>
</protein>
<proteinExistence type="predicted"/>
<gene>
    <name evidence="1" type="ORF">MUN89_12280</name>
</gene>
<sequence length="119" mass="14598">MLEENTQQLKQLIDRLHEQFINTTGPIDKKDHEFFERVKSETKPYFEWNQTWREQAEEFVKARDVRVHPNQIKSTHENIEMLILHSYYLDVQRKRYKELFQSAHYVLDMILADLNRMTD</sequence>
<dbReference type="InterPro" id="IPR014913">
    <property type="entry name" value="YppE-like"/>
</dbReference>
<dbReference type="Proteomes" id="UP000831787">
    <property type="component" value="Chromosome"/>
</dbReference>
<dbReference type="RefSeq" id="WP_244713756.1">
    <property type="nucleotide sequence ID" value="NZ_CP095073.1"/>
</dbReference>
<organism evidence="1 2">
    <name type="scientific">Halobacillus salinarum</name>
    <dbReference type="NCBI Taxonomy" id="2932257"/>
    <lineage>
        <taxon>Bacteria</taxon>
        <taxon>Bacillati</taxon>
        <taxon>Bacillota</taxon>
        <taxon>Bacilli</taxon>
        <taxon>Bacillales</taxon>
        <taxon>Bacillaceae</taxon>
        <taxon>Halobacillus</taxon>
    </lineage>
</organism>
<keyword evidence="2" id="KW-1185">Reference proteome</keyword>
<dbReference type="Pfam" id="PF08807">
    <property type="entry name" value="DUF1798"/>
    <property type="match status" value="1"/>
</dbReference>
<dbReference type="Gene3D" id="1.20.120.440">
    <property type="entry name" value="YppE-like"/>
    <property type="match status" value="1"/>
</dbReference>
<evidence type="ECO:0000313" key="1">
    <source>
        <dbReference type="EMBL" id="UOQ46460.1"/>
    </source>
</evidence>
<dbReference type="EMBL" id="CP095073">
    <property type="protein sequence ID" value="UOQ46460.1"/>
    <property type="molecule type" value="Genomic_DNA"/>
</dbReference>
<dbReference type="SUPFAM" id="SSF140415">
    <property type="entry name" value="YppE-like"/>
    <property type="match status" value="1"/>
</dbReference>
<name>A0ABY4ER51_9BACI</name>
<evidence type="ECO:0000313" key="2">
    <source>
        <dbReference type="Proteomes" id="UP000831787"/>
    </source>
</evidence>
<dbReference type="InterPro" id="IPR023351">
    <property type="entry name" value="YppE-like_sf"/>
</dbReference>
<accession>A0ABY4ER51</accession>
<reference evidence="1 2" key="1">
    <citation type="submission" date="2022-04" db="EMBL/GenBank/DDBJ databases">
        <title>Halobacillus sp. isolated from saltern.</title>
        <authorList>
            <person name="Won M."/>
            <person name="Lee C.-M."/>
            <person name="Woen H.-Y."/>
            <person name="Kwon S.-W."/>
        </authorList>
    </citation>
    <scope>NUCLEOTIDE SEQUENCE [LARGE SCALE GENOMIC DNA]</scope>
    <source>
        <strain evidence="1 2">SSBR10-3</strain>
    </source>
</reference>